<dbReference type="EMBL" id="JAWZYT010000649">
    <property type="protein sequence ID" value="KAK4320647.1"/>
    <property type="molecule type" value="Genomic_DNA"/>
</dbReference>
<dbReference type="AlphaFoldDB" id="A0AAE1Q8G3"/>
<keyword evidence="3" id="KW-1185">Reference proteome</keyword>
<name>A0AAE1Q8G3_9EUCA</name>
<reference evidence="2" key="1">
    <citation type="submission" date="2023-11" db="EMBL/GenBank/DDBJ databases">
        <title>Genome assemblies of two species of porcelain crab, Petrolisthes cinctipes and Petrolisthes manimaculis (Anomura: Porcellanidae).</title>
        <authorList>
            <person name="Angst P."/>
        </authorList>
    </citation>
    <scope>NUCLEOTIDE SEQUENCE</scope>
    <source>
        <strain evidence="2">PB745_02</strain>
        <tissue evidence="2">Gill</tissue>
    </source>
</reference>
<dbReference type="Proteomes" id="UP001292094">
    <property type="component" value="Unassembled WGS sequence"/>
</dbReference>
<protein>
    <submittedName>
        <fullName evidence="2">Uncharacterized protein</fullName>
    </submittedName>
</protein>
<comment type="caution">
    <text evidence="2">The sequence shown here is derived from an EMBL/GenBank/DDBJ whole genome shotgun (WGS) entry which is preliminary data.</text>
</comment>
<evidence type="ECO:0000313" key="2">
    <source>
        <dbReference type="EMBL" id="KAK4320647.1"/>
    </source>
</evidence>
<sequence>MSLQILPNNLSTASNESNTAPTPAPAAPQTPYIPSFTLNVHSRFRHMETRWLSSNFTSEQKLNFVLCTLPNDVFHPIPFALTQQIDYTVFKDVILASP</sequence>
<accession>A0AAE1Q8G3</accession>
<proteinExistence type="predicted"/>
<evidence type="ECO:0000313" key="3">
    <source>
        <dbReference type="Proteomes" id="UP001292094"/>
    </source>
</evidence>
<organism evidence="2 3">
    <name type="scientific">Petrolisthes manimaculis</name>
    <dbReference type="NCBI Taxonomy" id="1843537"/>
    <lineage>
        <taxon>Eukaryota</taxon>
        <taxon>Metazoa</taxon>
        <taxon>Ecdysozoa</taxon>
        <taxon>Arthropoda</taxon>
        <taxon>Crustacea</taxon>
        <taxon>Multicrustacea</taxon>
        <taxon>Malacostraca</taxon>
        <taxon>Eumalacostraca</taxon>
        <taxon>Eucarida</taxon>
        <taxon>Decapoda</taxon>
        <taxon>Pleocyemata</taxon>
        <taxon>Anomura</taxon>
        <taxon>Galatheoidea</taxon>
        <taxon>Porcellanidae</taxon>
        <taxon>Petrolisthes</taxon>
    </lineage>
</organism>
<gene>
    <name evidence="2" type="ORF">Pmani_008480</name>
</gene>
<feature type="compositionally biased region" description="Polar residues" evidence="1">
    <location>
        <begin position="1"/>
        <end position="18"/>
    </location>
</feature>
<feature type="region of interest" description="Disordered" evidence="1">
    <location>
        <begin position="1"/>
        <end position="30"/>
    </location>
</feature>
<evidence type="ECO:0000256" key="1">
    <source>
        <dbReference type="SAM" id="MobiDB-lite"/>
    </source>
</evidence>